<evidence type="ECO:0000259" key="2">
    <source>
        <dbReference type="PROSITE" id="PS51898"/>
    </source>
</evidence>
<evidence type="ECO:0000256" key="1">
    <source>
        <dbReference type="ARBA" id="ARBA00023172"/>
    </source>
</evidence>
<feature type="domain" description="Tyr recombinase" evidence="2">
    <location>
        <begin position="207"/>
        <end position="377"/>
    </location>
</feature>
<dbReference type="Gene3D" id="1.10.443.10">
    <property type="entry name" value="Intergrase catalytic core"/>
    <property type="match status" value="1"/>
</dbReference>
<dbReference type="InterPro" id="IPR013762">
    <property type="entry name" value="Integrase-like_cat_sf"/>
</dbReference>
<proteinExistence type="predicted"/>
<dbReference type="GO" id="GO:0006310">
    <property type="term" value="P:DNA recombination"/>
    <property type="evidence" value="ECO:0007669"/>
    <property type="project" value="UniProtKB-KW"/>
</dbReference>
<dbReference type="GO" id="GO:0003677">
    <property type="term" value="F:DNA binding"/>
    <property type="evidence" value="ECO:0007669"/>
    <property type="project" value="InterPro"/>
</dbReference>
<dbReference type="STRING" id="1641165.XM38_09040"/>
<dbReference type="InterPro" id="IPR011010">
    <property type="entry name" value="DNA_brk_join_enz"/>
</dbReference>
<evidence type="ECO:0000313" key="3">
    <source>
        <dbReference type="EMBL" id="ASC71974.1"/>
    </source>
</evidence>
<dbReference type="CDD" id="cd00796">
    <property type="entry name" value="INT_Rci_Hp1_C"/>
    <property type="match status" value="1"/>
</dbReference>
<protein>
    <submittedName>
        <fullName evidence="3">Excisase A</fullName>
    </submittedName>
</protein>
<dbReference type="GO" id="GO:0015074">
    <property type="term" value="P:DNA integration"/>
    <property type="evidence" value="ECO:0007669"/>
    <property type="project" value="InterPro"/>
</dbReference>
<dbReference type="InterPro" id="IPR002104">
    <property type="entry name" value="Integrase_catalytic"/>
</dbReference>
<dbReference type="RefSeq" id="WP_080807932.1">
    <property type="nucleotide sequence ID" value="NZ_CP021983.2"/>
</dbReference>
<dbReference type="PROSITE" id="PS51898">
    <property type="entry name" value="TYR_RECOMBINASE"/>
    <property type="match status" value="1"/>
</dbReference>
<keyword evidence="4" id="KW-1185">Reference proteome</keyword>
<sequence>MTELSSLDPRIDQVNARLKAARLGLRIERRGQTLNLRGTLPPRPGSHRLRSYQQRIPLGIPATKAGLKQIEQEAKVIAARLIEHRFDWHDYLQPGGPALSSRDLDQQIEAFRQHFLARRCSDTTTTSAHTTWEKAYAPYLRQLLVRCQRTPSLNLPEAIYATVQATAADSRSRQVCCTALAAFAEFYRIDLPIELKQYWGRYGSGRTQKRDLPADADIVTWFERIPNPAWRFVYGIMASYGLRNHEVFFCDYSALGQGDPEAVIAVDETTKTGFHEVWPFPPQWVDQFGLRSVQLPQIQTDLSRTSLQRIGQQVTTQFRRYGIPFSPYDLRHAWAVRTILMGLPDTVAARMMGHSVAIHNRTYQRWITRRDQQQAVRNALGRG</sequence>
<keyword evidence="1" id="KW-0233">DNA recombination</keyword>
<organism evidence="3 4">
    <name type="scientific">Halomicronema hongdechloris C2206</name>
    <dbReference type="NCBI Taxonomy" id="1641165"/>
    <lineage>
        <taxon>Bacteria</taxon>
        <taxon>Bacillati</taxon>
        <taxon>Cyanobacteriota</taxon>
        <taxon>Cyanophyceae</taxon>
        <taxon>Nodosilineales</taxon>
        <taxon>Nodosilineaceae</taxon>
        <taxon>Halomicronema</taxon>
    </lineage>
</organism>
<accession>A0A1Z3HNU0</accession>
<gene>
    <name evidence="3" type="primary">xisA</name>
    <name evidence="3" type="ORF">XM38_029280</name>
</gene>
<dbReference type="OrthoDB" id="421803at2"/>
<dbReference type="Proteomes" id="UP000191901">
    <property type="component" value="Chromosome"/>
</dbReference>
<dbReference type="KEGG" id="hhg:XM38_029280"/>
<dbReference type="EMBL" id="CP021983">
    <property type="protein sequence ID" value="ASC71974.1"/>
    <property type="molecule type" value="Genomic_DNA"/>
</dbReference>
<name>A0A1Z3HNU0_9CYAN</name>
<dbReference type="SUPFAM" id="SSF56349">
    <property type="entry name" value="DNA breaking-rejoining enzymes"/>
    <property type="match status" value="1"/>
</dbReference>
<dbReference type="AlphaFoldDB" id="A0A1Z3HNU0"/>
<evidence type="ECO:0000313" key="4">
    <source>
        <dbReference type="Proteomes" id="UP000191901"/>
    </source>
</evidence>
<reference evidence="3 4" key="1">
    <citation type="journal article" date="2016" name="Biochim. Biophys. Acta">
        <title>Characterization of red-shifted phycobilisomes isolated from the chlorophyll f-containing cyanobacterium Halomicronema hongdechloris.</title>
        <authorList>
            <person name="Li Y."/>
            <person name="Lin Y."/>
            <person name="Garvey C.J."/>
            <person name="Birch D."/>
            <person name="Corkery R.W."/>
            <person name="Loughlin P.C."/>
            <person name="Scheer H."/>
            <person name="Willows R.D."/>
            <person name="Chen M."/>
        </authorList>
    </citation>
    <scope>NUCLEOTIDE SEQUENCE [LARGE SCALE GENOMIC DNA]</scope>
    <source>
        <strain evidence="3 4">C2206</strain>
    </source>
</reference>